<feature type="domain" description="FAS1" evidence="2">
    <location>
        <begin position="220"/>
        <end position="358"/>
    </location>
</feature>
<feature type="region of interest" description="Disordered" evidence="1">
    <location>
        <begin position="361"/>
        <end position="393"/>
    </location>
</feature>
<gene>
    <name evidence="3" type="ORF">CGGC5_v006056</name>
</gene>
<evidence type="ECO:0000256" key="1">
    <source>
        <dbReference type="SAM" id="MobiDB-lite"/>
    </source>
</evidence>
<dbReference type="SMART" id="SM00554">
    <property type="entry name" value="FAS1"/>
    <property type="match status" value="2"/>
</dbReference>
<dbReference type="Gene3D" id="2.30.180.10">
    <property type="entry name" value="FAS1 domain"/>
    <property type="match status" value="2"/>
</dbReference>
<reference evidence="3 4" key="1">
    <citation type="submission" date="2012-08" db="EMBL/GenBank/DDBJ databases">
        <authorList>
            <person name="Gan P.H.P."/>
            <person name="Ikeda K."/>
            <person name="Irieda H."/>
            <person name="Narusaka M."/>
            <person name="O'Connell R.J."/>
            <person name="Narusaka Y."/>
            <person name="Takano Y."/>
            <person name="Kubo Y."/>
            <person name="Shirasu K."/>
        </authorList>
    </citation>
    <scope>NUCLEOTIDE SEQUENCE [LARGE SCALE GENOMIC DNA]</scope>
    <source>
        <strain evidence="3 4">Nara gc5</strain>
    </source>
</reference>
<evidence type="ECO:0000313" key="3">
    <source>
        <dbReference type="EMBL" id="KAF4487586.1"/>
    </source>
</evidence>
<accession>A0A7J6JEH6</accession>
<evidence type="ECO:0000313" key="4">
    <source>
        <dbReference type="Proteomes" id="UP000011096"/>
    </source>
</evidence>
<dbReference type="Proteomes" id="UP000011096">
    <property type="component" value="Unassembled WGS sequence"/>
</dbReference>
<dbReference type="PROSITE" id="PS50213">
    <property type="entry name" value="FAS1"/>
    <property type="match status" value="2"/>
</dbReference>
<proteinExistence type="predicted"/>
<dbReference type="PANTHER" id="PTHR10900:SF77">
    <property type="entry name" value="FI19380P1"/>
    <property type="match status" value="1"/>
</dbReference>
<feature type="domain" description="FAS1" evidence="2">
    <location>
        <begin position="50"/>
        <end position="227"/>
    </location>
</feature>
<evidence type="ECO:0000259" key="2">
    <source>
        <dbReference type="PROSITE" id="PS50213"/>
    </source>
</evidence>
<name>A0A7J6JEH6_COLFN</name>
<dbReference type="OrthoDB" id="286301at2759"/>
<dbReference type="InParanoid" id="A0A7J6JEH6"/>
<organism evidence="3 4">
    <name type="scientific">Colletotrichum fructicola (strain Nara gc5)</name>
    <name type="common">Anthracnose fungus</name>
    <name type="synonym">Colletotrichum gloeosporioides (strain Nara gc5)</name>
    <dbReference type="NCBI Taxonomy" id="1213859"/>
    <lineage>
        <taxon>Eukaryota</taxon>
        <taxon>Fungi</taxon>
        <taxon>Dikarya</taxon>
        <taxon>Ascomycota</taxon>
        <taxon>Pezizomycotina</taxon>
        <taxon>Sordariomycetes</taxon>
        <taxon>Hypocreomycetidae</taxon>
        <taxon>Glomerellales</taxon>
        <taxon>Glomerellaceae</taxon>
        <taxon>Colletotrichum</taxon>
        <taxon>Colletotrichum gloeosporioides species complex</taxon>
    </lineage>
</organism>
<sequence length="416" mass="43771">MHIKQAPEDFKAVLLPLFAAFLSSGIFCLPCAVSLEASAWGGLEQRQASTQSLIDALGNYTDLSSFQSILKNAPGLIATNAQRGATVLVPTNEALETYVKQNNATNISQLPIEKLSSIFQYHTLDAPLTSANFSVPKGLTVPTKLTDKANNLRSPGPALLRQFGAEATGQVLYISKDTSASASKFRVRQGTSGEKSELQAGLGQTGELTGIDGVWDGGYFQVVNTVLEAPDVCSTTIKKLSDTLSGLDTALRKVSLWKELDKTSNVTCLGPSTDAFNAAGNPEKTLNNTALTDALLFHTLPEVAYSNFLTDGMKYTSLQNATVTVTVKDDQIWFNDAKVIQPNVLTNNGLIHVLDRVMSAEGVPDTSSSPSSTSGSSPSGTAGPTSTSTPGNLGTTLSGNLHVAGVIAFAAVILLI</sequence>
<dbReference type="EMBL" id="ANPB02000003">
    <property type="protein sequence ID" value="KAF4487586.1"/>
    <property type="molecule type" value="Genomic_DNA"/>
</dbReference>
<dbReference type="RefSeq" id="XP_031887276.2">
    <property type="nucleotide sequence ID" value="XM_032033630.2"/>
</dbReference>
<keyword evidence="4" id="KW-1185">Reference proteome</keyword>
<protein>
    <recommendedName>
        <fullName evidence="2">FAS1 domain-containing protein</fullName>
    </recommendedName>
</protein>
<dbReference type="Pfam" id="PF02469">
    <property type="entry name" value="Fasciclin"/>
    <property type="match status" value="2"/>
</dbReference>
<dbReference type="InterPro" id="IPR000782">
    <property type="entry name" value="FAS1_domain"/>
</dbReference>
<reference evidence="3 4" key="2">
    <citation type="submission" date="2020-04" db="EMBL/GenBank/DDBJ databases">
        <title>Genome sequencing and assembly of multiple isolates from the Colletotrichum gloeosporioides species complex.</title>
        <authorList>
            <person name="Gan P."/>
            <person name="Shirasu K."/>
        </authorList>
    </citation>
    <scope>NUCLEOTIDE SEQUENCE [LARGE SCALE GENOMIC DNA]</scope>
    <source>
        <strain evidence="3 4">Nara gc5</strain>
    </source>
</reference>
<dbReference type="SUPFAM" id="SSF82153">
    <property type="entry name" value="FAS1 domain"/>
    <property type="match status" value="2"/>
</dbReference>
<dbReference type="InterPro" id="IPR050904">
    <property type="entry name" value="Adhesion/Biosynth-related"/>
</dbReference>
<dbReference type="PANTHER" id="PTHR10900">
    <property type="entry name" value="PERIOSTIN-RELATED"/>
    <property type="match status" value="1"/>
</dbReference>
<comment type="caution">
    <text evidence="3">The sequence shown here is derived from an EMBL/GenBank/DDBJ whole genome shotgun (WGS) entry which is preliminary data.</text>
</comment>
<dbReference type="GeneID" id="43617661"/>
<dbReference type="AlphaFoldDB" id="A0A7J6JEH6"/>
<feature type="compositionally biased region" description="Low complexity" evidence="1">
    <location>
        <begin position="366"/>
        <end position="391"/>
    </location>
</feature>
<dbReference type="InterPro" id="IPR036378">
    <property type="entry name" value="FAS1_dom_sf"/>
</dbReference>